<evidence type="ECO:0000256" key="1">
    <source>
        <dbReference type="ARBA" id="ARBA00004761"/>
    </source>
</evidence>
<reference evidence="6" key="2">
    <citation type="journal article" date="2015" name="Genome Announc.">
        <title>Draft Genome Sequence of Filamentous Marine Cyanobacterium Lyngbya confervoides Strain BDU141951.</title>
        <authorList>
            <person name="Chandrababunaidu M.M."/>
            <person name="Sen D."/>
            <person name="Tripathy S."/>
        </authorList>
    </citation>
    <scope>NUCLEOTIDE SEQUENCE</scope>
    <source>
        <strain evidence="6">BDU141951</strain>
    </source>
</reference>
<dbReference type="PANTHER" id="PTHR30246">
    <property type="entry name" value="2-KETO-3-DEOXY-6-PHOSPHOGLUCONATE ALDOLASE"/>
    <property type="match status" value="1"/>
</dbReference>
<comment type="pathway">
    <text evidence="1">Carbohydrate acid metabolism.</text>
</comment>
<name>A0A0C1Y3E4_9CYAN</name>
<organism evidence="6">
    <name type="scientific">Lyngbya confervoides BDU141951</name>
    <dbReference type="NCBI Taxonomy" id="1574623"/>
    <lineage>
        <taxon>Bacteria</taxon>
        <taxon>Bacillati</taxon>
        <taxon>Cyanobacteriota</taxon>
        <taxon>Cyanophyceae</taxon>
        <taxon>Oscillatoriophycideae</taxon>
        <taxon>Oscillatoriales</taxon>
        <taxon>Microcoleaceae</taxon>
        <taxon>Lyngbya</taxon>
    </lineage>
</organism>
<comment type="subunit">
    <text evidence="3">Homotrimer.</text>
</comment>
<dbReference type="InterPro" id="IPR000887">
    <property type="entry name" value="Aldlse_KDPG_KHG"/>
</dbReference>
<dbReference type="EMBL" id="JTHE02000003">
    <property type="protein sequence ID" value="NEV67779.1"/>
    <property type="molecule type" value="Genomic_DNA"/>
</dbReference>
<dbReference type="EC" id="4.1.3.16" evidence="6"/>
<evidence type="ECO:0000256" key="4">
    <source>
        <dbReference type="ARBA" id="ARBA00023239"/>
    </source>
</evidence>
<dbReference type="NCBIfam" id="NF005673">
    <property type="entry name" value="PRK07455.1"/>
    <property type="match status" value="1"/>
</dbReference>
<dbReference type="CDD" id="cd00452">
    <property type="entry name" value="KDPG_aldolase"/>
    <property type="match status" value="1"/>
</dbReference>
<dbReference type="Pfam" id="PF01081">
    <property type="entry name" value="Aldolase"/>
    <property type="match status" value="1"/>
</dbReference>
<evidence type="ECO:0000256" key="3">
    <source>
        <dbReference type="ARBA" id="ARBA00011233"/>
    </source>
</evidence>
<keyword evidence="5" id="KW-0119">Carbohydrate metabolism</keyword>
<evidence type="ECO:0000256" key="5">
    <source>
        <dbReference type="ARBA" id="ARBA00023277"/>
    </source>
</evidence>
<dbReference type="GO" id="GO:0008700">
    <property type="term" value="F:(R,S)-4-hydroxy-2-oxoglutarate aldolase activity"/>
    <property type="evidence" value="ECO:0007669"/>
    <property type="project" value="UniProtKB-EC"/>
</dbReference>
<sequence>MKQAQWLTILRQHRAIAIIRAPSVSVGRSMAQAVVAAGFRLIEITWNSDRPAVLVQQLRSTLPTYCYVGVGTVLTPADMQTAIAAGAQFCFMPHTDAALLAIAQAEEIPAIPGALTPTEIMTAWQLGADSVKVFPCQSVGGPAYIRHLQGPLGHIPLIPTGGITVERGRDYLQQGAIAIGIASDLFPSPLVARQDWDAIRQRSQLAIQNLQL</sequence>
<dbReference type="GO" id="GO:0008675">
    <property type="term" value="F:2-dehydro-3-deoxy-phosphogluconate aldolase activity"/>
    <property type="evidence" value="ECO:0007669"/>
    <property type="project" value="UniProtKB-EC"/>
</dbReference>
<accession>A0A0C1Y3E4</accession>
<dbReference type="PANTHER" id="PTHR30246:SF1">
    <property type="entry name" value="2-DEHYDRO-3-DEOXY-6-PHOSPHOGALACTONATE ALDOLASE-RELATED"/>
    <property type="match status" value="1"/>
</dbReference>
<dbReference type="AlphaFoldDB" id="A0A0C1Y3E4"/>
<reference evidence="6" key="3">
    <citation type="submission" date="2020-02" db="EMBL/GenBank/DDBJ databases">
        <authorList>
            <person name="Sarangi A.N."/>
            <person name="Ghosh S."/>
            <person name="Mukherjee M."/>
            <person name="Tripathy S."/>
        </authorList>
    </citation>
    <scope>NUCLEOTIDE SEQUENCE</scope>
    <source>
        <strain evidence="6">BDU141951</strain>
    </source>
</reference>
<dbReference type="NCBIfam" id="TIGR01182">
    <property type="entry name" value="eda"/>
    <property type="match status" value="1"/>
</dbReference>
<dbReference type="EC" id="4.1.2.14" evidence="6"/>
<dbReference type="InterPro" id="IPR013785">
    <property type="entry name" value="Aldolase_TIM"/>
</dbReference>
<comment type="caution">
    <text evidence="6">The sequence shown here is derived from an EMBL/GenBank/DDBJ whole genome shotgun (WGS) entry which is preliminary data.</text>
</comment>
<dbReference type="SUPFAM" id="SSF51569">
    <property type="entry name" value="Aldolase"/>
    <property type="match status" value="1"/>
</dbReference>
<proteinExistence type="inferred from homology"/>
<evidence type="ECO:0000313" key="6">
    <source>
        <dbReference type="EMBL" id="NEV67779.1"/>
    </source>
</evidence>
<evidence type="ECO:0000256" key="2">
    <source>
        <dbReference type="ARBA" id="ARBA00006906"/>
    </source>
</evidence>
<protein>
    <submittedName>
        <fullName evidence="6">Bifunctional 4-hydroxy-2-oxoglutarate aldolase/2-dehydro-3-deoxy-phosphogluconate aldolase</fullName>
        <ecNumber evidence="6">4.1.2.14</ecNumber>
        <ecNumber evidence="6">4.1.3.16</ecNumber>
    </submittedName>
</protein>
<comment type="similarity">
    <text evidence="2">Belongs to the KHG/KDPG aldolase family.</text>
</comment>
<gene>
    <name evidence="6" type="ORF">QQ91_011690</name>
</gene>
<reference evidence="6" key="1">
    <citation type="submission" date="2014-11" db="EMBL/GenBank/DDBJ databases">
        <authorList>
            <person name="Malar M.C."/>
            <person name="Sen D."/>
            <person name="Tripathy S."/>
        </authorList>
    </citation>
    <scope>NUCLEOTIDE SEQUENCE</scope>
    <source>
        <strain evidence="6">BDU141951</strain>
    </source>
</reference>
<keyword evidence="4 6" id="KW-0456">Lyase</keyword>
<dbReference type="Gene3D" id="3.20.20.70">
    <property type="entry name" value="Aldolase class I"/>
    <property type="match status" value="1"/>
</dbReference>